<protein>
    <recommendedName>
        <fullName evidence="3">Secreted protein</fullName>
    </recommendedName>
</protein>
<reference evidence="2" key="1">
    <citation type="submission" date="2024-06" db="EMBL/GenBank/DDBJ databases">
        <authorList>
            <consortium name="consrtm"/>
            <person name="Uemura M."/>
            <person name="Terahara T."/>
        </authorList>
    </citation>
    <scope>NUCLEOTIDE SEQUENCE</scope>
    <source>
        <strain evidence="2">KM77-8</strain>
    </source>
</reference>
<evidence type="ECO:0008006" key="3">
    <source>
        <dbReference type="Google" id="ProtNLM"/>
    </source>
</evidence>
<evidence type="ECO:0000256" key="1">
    <source>
        <dbReference type="SAM" id="MobiDB-lite"/>
    </source>
</evidence>
<proteinExistence type="predicted"/>
<feature type="region of interest" description="Disordered" evidence="1">
    <location>
        <begin position="57"/>
        <end position="84"/>
    </location>
</feature>
<name>A0AAT9HZ76_9ACTN</name>
<sequence length="84" mass="8746">MDTMRGPRGTALTASALLGALLLAGCAKPDRTEIVTWTDEHGRACTGVAVIDSEDGDREMTSIDCDYPPEGRQPGRATSAPLAG</sequence>
<evidence type="ECO:0000313" key="2">
    <source>
        <dbReference type="EMBL" id="BFO22665.1"/>
    </source>
</evidence>
<accession>A0AAT9HZ76</accession>
<dbReference type="AlphaFoldDB" id="A0AAT9HZ76"/>
<reference evidence="2" key="2">
    <citation type="submission" date="2024-07" db="EMBL/GenBank/DDBJ databases">
        <title>Streptomyces haneummycinica sp. nov., a new antibiotic-producing actinobacterium isolated from marine sediment.</title>
        <authorList>
            <person name="Uemura M."/>
            <person name="Hamada M."/>
            <person name="Hirano S."/>
            <person name="Kobayashi K."/>
            <person name="Ohshiro T."/>
            <person name="Kobayashi T."/>
            <person name="Terahara T."/>
        </authorList>
    </citation>
    <scope>NUCLEOTIDE SEQUENCE</scope>
    <source>
        <strain evidence="2">KM77-8</strain>
    </source>
</reference>
<dbReference type="PROSITE" id="PS51257">
    <property type="entry name" value="PROKAR_LIPOPROTEIN"/>
    <property type="match status" value="1"/>
</dbReference>
<dbReference type="EMBL" id="AP035768">
    <property type="protein sequence ID" value="BFO22665.1"/>
    <property type="molecule type" value="Genomic_DNA"/>
</dbReference>
<gene>
    <name evidence="2" type="ORF">SHKM778_90530</name>
</gene>
<organism evidence="2">
    <name type="scientific">Streptomyces haneummycinicus</name>
    <dbReference type="NCBI Taxonomy" id="3074435"/>
    <lineage>
        <taxon>Bacteria</taxon>
        <taxon>Bacillati</taxon>
        <taxon>Actinomycetota</taxon>
        <taxon>Actinomycetes</taxon>
        <taxon>Kitasatosporales</taxon>
        <taxon>Streptomycetaceae</taxon>
        <taxon>Streptomyces</taxon>
    </lineage>
</organism>